<reference evidence="2" key="1">
    <citation type="journal article" date="2022" name="Mol. Ecol. Resour.">
        <title>The genomes of chicory, endive, great burdock and yacon provide insights into Asteraceae palaeo-polyploidization history and plant inulin production.</title>
        <authorList>
            <person name="Fan W."/>
            <person name="Wang S."/>
            <person name="Wang H."/>
            <person name="Wang A."/>
            <person name="Jiang F."/>
            <person name="Liu H."/>
            <person name="Zhao H."/>
            <person name="Xu D."/>
            <person name="Zhang Y."/>
        </authorList>
    </citation>
    <scope>NUCLEOTIDE SEQUENCE [LARGE SCALE GENOMIC DNA]</scope>
    <source>
        <strain evidence="2">cv. Yunnan</strain>
    </source>
</reference>
<proteinExistence type="predicted"/>
<reference evidence="1 2" key="2">
    <citation type="journal article" date="2022" name="Mol. Ecol. Resour.">
        <title>The genomes of chicory, endive, great burdock and yacon provide insights into Asteraceae paleo-polyploidization history and plant inulin production.</title>
        <authorList>
            <person name="Fan W."/>
            <person name="Wang S."/>
            <person name="Wang H."/>
            <person name="Wang A."/>
            <person name="Jiang F."/>
            <person name="Liu H."/>
            <person name="Zhao H."/>
            <person name="Xu D."/>
            <person name="Zhang Y."/>
        </authorList>
    </citation>
    <scope>NUCLEOTIDE SEQUENCE [LARGE SCALE GENOMIC DNA]</scope>
    <source>
        <strain evidence="2">cv. Yunnan</strain>
        <tissue evidence="1">Leaves</tissue>
    </source>
</reference>
<keyword evidence="2" id="KW-1185">Reference proteome</keyword>
<evidence type="ECO:0000313" key="2">
    <source>
        <dbReference type="Proteomes" id="UP001056120"/>
    </source>
</evidence>
<gene>
    <name evidence="1" type="ORF">L1987_35443</name>
</gene>
<sequence length="114" mass="13197">MVYGAWPFWLVVSQLRVKRGPRQYFANLIQKKGQVYSMLQAKRDVDTLLAMGIMEYISIVPQPAGESIEKNRTWTLTQLSPNQKAIGLKWIFKLKKDAHGDVDELHMYTNTKVE</sequence>
<dbReference type="EMBL" id="CM042028">
    <property type="protein sequence ID" value="KAI3800133.1"/>
    <property type="molecule type" value="Genomic_DNA"/>
</dbReference>
<dbReference type="Proteomes" id="UP001056120">
    <property type="component" value="Linkage Group LG11"/>
</dbReference>
<evidence type="ECO:0000313" key="1">
    <source>
        <dbReference type="EMBL" id="KAI3800133.1"/>
    </source>
</evidence>
<comment type="caution">
    <text evidence="1">The sequence shown here is derived from an EMBL/GenBank/DDBJ whole genome shotgun (WGS) entry which is preliminary data.</text>
</comment>
<name>A0ACB9HXT2_9ASTR</name>
<protein>
    <submittedName>
        <fullName evidence="1">Uncharacterized protein</fullName>
    </submittedName>
</protein>
<accession>A0ACB9HXT2</accession>
<organism evidence="1 2">
    <name type="scientific">Smallanthus sonchifolius</name>
    <dbReference type="NCBI Taxonomy" id="185202"/>
    <lineage>
        <taxon>Eukaryota</taxon>
        <taxon>Viridiplantae</taxon>
        <taxon>Streptophyta</taxon>
        <taxon>Embryophyta</taxon>
        <taxon>Tracheophyta</taxon>
        <taxon>Spermatophyta</taxon>
        <taxon>Magnoliopsida</taxon>
        <taxon>eudicotyledons</taxon>
        <taxon>Gunneridae</taxon>
        <taxon>Pentapetalae</taxon>
        <taxon>asterids</taxon>
        <taxon>campanulids</taxon>
        <taxon>Asterales</taxon>
        <taxon>Asteraceae</taxon>
        <taxon>Asteroideae</taxon>
        <taxon>Heliantheae alliance</taxon>
        <taxon>Millerieae</taxon>
        <taxon>Smallanthus</taxon>
    </lineage>
</organism>